<proteinExistence type="predicted"/>
<name>A0A9P4T9T9_CURKU</name>
<protein>
    <submittedName>
        <fullName evidence="2">Uncharacterized protein</fullName>
    </submittedName>
</protein>
<accession>A0A9P4T9T9</accession>
<dbReference type="Pfam" id="PF11951">
    <property type="entry name" value="Fungal_trans_2"/>
    <property type="match status" value="1"/>
</dbReference>
<feature type="region of interest" description="Disordered" evidence="1">
    <location>
        <begin position="22"/>
        <end position="71"/>
    </location>
</feature>
<feature type="compositionally biased region" description="Polar residues" evidence="1">
    <location>
        <begin position="59"/>
        <end position="71"/>
    </location>
</feature>
<evidence type="ECO:0000313" key="2">
    <source>
        <dbReference type="EMBL" id="KAF2998539.1"/>
    </source>
</evidence>
<dbReference type="Proteomes" id="UP000801428">
    <property type="component" value="Unassembled WGS sequence"/>
</dbReference>
<sequence length="458" mass="50790">MRIVCPGYRDPLEELFRDESAAVTKRAEKSYTTSSSSKRDRKIDKRNALSSPYIKGASGTPQSTSLEVPQPSLSQPIEHVALAHFMSSYVPGSHFVYLPELYSLGGEDTALPATVQAASLARLAWELGQQELMQQARHAYTRALAQTNTALSKPTAATSDAVLVSVLLLSLYESIVWADAGTPSNWNKHTQGALALIRIRGKKQLDTVIGRQLFTQVANIICVDSLRSGIRLSSDLLDLQTAALEYSYECPRFAMSSSTGELVTFLAEISEGHLTPLEVIAMTHKLEAKYVAIVSSLPAPWQYDEEVVEPQGVRPDMYGKTKHRYHSNGAAQLWNSYRMTRIFLNGIRHGHARYLRLADNDSLLAQAVQTARQMAADICATVPQFADPKHFSVSSAATLLWPLSIIRSADLVGDDFRNYAEERLKFLGRELRITQAERVAGRREVNAMNDGLHMFYLS</sequence>
<dbReference type="AlphaFoldDB" id="A0A9P4T9T9"/>
<gene>
    <name evidence="2" type="ORF">E8E13_005034</name>
</gene>
<organism evidence="2 3">
    <name type="scientific">Curvularia kusanoi</name>
    <name type="common">Cochliobolus kusanoi</name>
    <dbReference type="NCBI Taxonomy" id="90978"/>
    <lineage>
        <taxon>Eukaryota</taxon>
        <taxon>Fungi</taxon>
        <taxon>Dikarya</taxon>
        <taxon>Ascomycota</taxon>
        <taxon>Pezizomycotina</taxon>
        <taxon>Dothideomycetes</taxon>
        <taxon>Pleosporomycetidae</taxon>
        <taxon>Pleosporales</taxon>
        <taxon>Pleosporineae</taxon>
        <taxon>Pleosporaceae</taxon>
        <taxon>Curvularia</taxon>
    </lineage>
</organism>
<keyword evidence="3" id="KW-1185">Reference proteome</keyword>
<dbReference type="InterPro" id="IPR053175">
    <property type="entry name" value="DHMBA_Reg_Transcription_Factor"/>
</dbReference>
<dbReference type="PANTHER" id="PTHR38791">
    <property type="entry name" value="ZN(II)2CYS6 TRANSCRIPTION FACTOR (EUROFUNG)-RELATED-RELATED"/>
    <property type="match status" value="1"/>
</dbReference>
<evidence type="ECO:0000313" key="3">
    <source>
        <dbReference type="Proteomes" id="UP000801428"/>
    </source>
</evidence>
<reference evidence="2" key="1">
    <citation type="submission" date="2019-04" db="EMBL/GenBank/DDBJ databases">
        <title>Sequencing of skin fungus with MAO and IRED activity.</title>
        <authorList>
            <person name="Marsaioli A.J."/>
            <person name="Bonatto J.M.C."/>
            <person name="Reis Junior O."/>
        </authorList>
    </citation>
    <scope>NUCLEOTIDE SEQUENCE</scope>
    <source>
        <strain evidence="2">30M1</strain>
    </source>
</reference>
<dbReference type="OrthoDB" id="5429770at2759"/>
<feature type="compositionally biased region" description="Basic and acidic residues" evidence="1">
    <location>
        <begin position="37"/>
        <end position="47"/>
    </location>
</feature>
<dbReference type="InterPro" id="IPR021858">
    <property type="entry name" value="Fun_TF"/>
</dbReference>
<comment type="caution">
    <text evidence="2">The sequence shown here is derived from an EMBL/GenBank/DDBJ whole genome shotgun (WGS) entry which is preliminary data.</text>
</comment>
<dbReference type="EMBL" id="SWKU01000019">
    <property type="protein sequence ID" value="KAF2998539.1"/>
    <property type="molecule type" value="Genomic_DNA"/>
</dbReference>
<evidence type="ECO:0000256" key="1">
    <source>
        <dbReference type="SAM" id="MobiDB-lite"/>
    </source>
</evidence>